<dbReference type="Pfam" id="PF21056">
    <property type="entry name" value="ZSWIM1-3_RNaseH-like"/>
    <property type="match status" value="1"/>
</dbReference>
<comment type="caution">
    <text evidence="2">The sequence shown here is derived from an EMBL/GenBank/DDBJ whole genome shotgun (WGS) entry which is preliminary data.</text>
</comment>
<feature type="domain" description="ZSWIM1/3 RNaseH-like" evidence="1">
    <location>
        <begin position="51"/>
        <end position="100"/>
    </location>
</feature>
<dbReference type="InterPro" id="IPR048324">
    <property type="entry name" value="ZSWIM1-3_RNaseH-like"/>
</dbReference>
<gene>
    <name evidence="2" type="primary">AVEN_101114_1</name>
    <name evidence="2" type="ORF">TNIN_136421</name>
</gene>
<evidence type="ECO:0000313" key="3">
    <source>
        <dbReference type="Proteomes" id="UP000886998"/>
    </source>
</evidence>
<dbReference type="AlphaFoldDB" id="A0A8X7C528"/>
<accession>A0A8X7C528</accession>
<keyword evidence="3" id="KW-1185">Reference proteome</keyword>
<evidence type="ECO:0000259" key="1">
    <source>
        <dbReference type="Pfam" id="PF21056"/>
    </source>
</evidence>
<organism evidence="2 3">
    <name type="scientific">Trichonephila inaurata madagascariensis</name>
    <dbReference type="NCBI Taxonomy" id="2747483"/>
    <lineage>
        <taxon>Eukaryota</taxon>
        <taxon>Metazoa</taxon>
        <taxon>Ecdysozoa</taxon>
        <taxon>Arthropoda</taxon>
        <taxon>Chelicerata</taxon>
        <taxon>Arachnida</taxon>
        <taxon>Araneae</taxon>
        <taxon>Araneomorphae</taxon>
        <taxon>Entelegynae</taxon>
        <taxon>Araneoidea</taxon>
        <taxon>Nephilidae</taxon>
        <taxon>Trichonephila</taxon>
        <taxon>Trichonephila inaurata</taxon>
    </lineage>
</organism>
<dbReference type="EMBL" id="BMAV01008917">
    <property type="protein sequence ID" value="GFY52804.1"/>
    <property type="molecule type" value="Genomic_DNA"/>
</dbReference>
<protein>
    <submittedName>
        <fullName evidence="2">C2H2-type domain-containing protein</fullName>
    </submittedName>
</protein>
<dbReference type="OrthoDB" id="6426030at2759"/>
<proteinExistence type="predicted"/>
<reference evidence="2" key="1">
    <citation type="submission" date="2020-08" db="EMBL/GenBank/DDBJ databases">
        <title>Multicomponent nature underlies the extraordinary mechanical properties of spider dragline silk.</title>
        <authorList>
            <person name="Kono N."/>
            <person name="Nakamura H."/>
            <person name="Mori M."/>
            <person name="Yoshida Y."/>
            <person name="Ohtoshi R."/>
            <person name="Malay A.D."/>
            <person name="Moran D.A.P."/>
            <person name="Tomita M."/>
            <person name="Numata K."/>
            <person name="Arakawa K."/>
        </authorList>
    </citation>
    <scope>NUCLEOTIDE SEQUENCE</scope>
</reference>
<sequence length="107" mass="12175">MQRDSYNPVLIYKSLGSSLSNNPLIKKQDFILGIMTEAQLEFLELNGKNKIMMDSTHGTNQYGYLLTTIMVSDDNHEGLPIAVFYSNRVSSDVLEPFLKKLKIDFLI</sequence>
<evidence type="ECO:0000313" key="2">
    <source>
        <dbReference type="EMBL" id="GFY52804.1"/>
    </source>
</evidence>
<name>A0A8X7C528_9ARAC</name>
<dbReference type="Proteomes" id="UP000886998">
    <property type="component" value="Unassembled WGS sequence"/>
</dbReference>